<evidence type="ECO:0000313" key="2">
    <source>
        <dbReference type="Ensembl" id="ENSOMEP00000004995.1"/>
    </source>
</evidence>
<feature type="compositionally biased region" description="Basic residues" evidence="1">
    <location>
        <begin position="191"/>
        <end position="204"/>
    </location>
</feature>
<feature type="compositionally biased region" description="Basic and acidic residues" evidence="1">
    <location>
        <begin position="171"/>
        <end position="180"/>
    </location>
</feature>
<evidence type="ECO:0000313" key="3">
    <source>
        <dbReference type="Proteomes" id="UP000261560"/>
    </source>
</evidence>
<feature type="compositionally biased region" description="Polar residues" evidence="1">
    <location>
        <begin position="155"/>
        <end position="166"/>
    </location>
</feature>
<dbReference type="GeneTree" id="ENSGT00940000169508"/>
<dbReference type="STRING" id="30732.ENSOMEP00000025013"/>
<feature type="region of interest" description="Disordered" evidence="1">
    <location>
        <begin position="30"/>
        <end position="358"/>
    </location>
</feature>
<dbReference type="Ensembl" id="ENSOMET00000008226.1">
    <property type="protein sequence ID" value="ENSOMEP00000004995.1"/>
    <property type="gene ID" value="ENSOMEG00000005984.1"/>
</dbReference>
<dbReference type="Ensembl" id="ENSOMET00000008216.1">
    <property type="protein sequence ID" value="ENSOMEP00000025013.1"/>
    <property type="gene ID" value="ENSOMEG00000005984.1"/>
</dbReference>
<dbReference type="OMA" id="KGSIWCR"/>
<feature type="compositionally biased region" description="Polar residues" evidence="1">
    <location>
        <begin position="109"/>
        <end position="130"/>
    </location>
</feature>
<name>A0A3B3BHP1_ORYME</name>
<feature type="compositionally biased region" description="Polar residues" evidence="1">
    <location>
        <begin position="139"/>
        <end position="148"/>
    </location>
</feature>
<dbReference type="PANTHER" id="PTHR47282">
    <property type="entry name" value="PGC-1 AND ERR-INDUCED REGULATOR IN MUSCLE PROTEIN 1"/>
    <property type="match status" value="1"/>
</dbReference>
<sequence length="818" mass="89508">MDDLDHSIHIAENDWSSFCDESEECDLPQASLAYPDDCSLSDAEDSGSSTSAAAQQQTQRSPDANSDGRESNTPELPDTSGRVGDVATSVKQVEIGGGDAISAEGMDSKGTTKTRTGAQQADAINNQSSGEAKEFSKDGNLQTKSDQNSSEEVDSTPCNQELQNLNEADAAEAKAEKDRWFVTVNENPSRQRGRSSSLKKKRQLKSTNEGSRVQEGSTGNDADQEKEMESNAVKDTESQQSKSLGNKQNNEILEETTNECTPASTRMEHCHDFEELSSPEPDQSREVYSLQDLCKENQSSLRLTSDRHKSTDQTKEGHNHCFDRSSSAAQETSESAGESSTCTKNTNSGTLSPTPAPVSVADCPETYARAEGNTRPVYAISAFWDDMEKLTINDILHLRMGTSRSPRHDELTDAGDTADSDYFTQSEESKPEQSGCEFSTSDFEEEYWQFVGASGNASPDPDSKTQPSCSCSDDDTISEGGATPVPLEEPAGQLFDSQKTLFMGPQPMKRSKSLFNMDGLEYEASSLLSLLDGDSLPRCVFQNLEDNNDLTLKRPVCSSLFCMDVPATHQHASFSDKFQYFFTETEVNVACVQLCDPEDVSVTPIFTCSAFMEHLPQTSVQGFRENPIPIFSFSHPTVRHLTFPEHHYATMNSDCEELDKISIAPFSFLQSAGPHGGSGAAASGGSCCWKSLQSLRRISFLDKGSIWCGRSGVWTFPFETENTAAAPGEGRAFLVSPEVFRRVEEPQKVMQWTTKQYGIFSTVKQSDMCLVCIAFASWVLKSSDPDAADAWKAALLANVSALSAIQYLRQYVKKKGPL</sequence>
<feature type="compositionally biased region" description="Polar residues" evidence="1">
    <location>
        <begin position="344"/>
        <end position="353"/>
    </location>
</feature>
<evidence type="ECO:0000256" key="1">
    <source>
        <dbReference type="SAM" id="MobiDB-lite"/>
    </source>
</evidence>
<dbReference type="AlphaFoldDB" id="A0A3B3BHP1"/>
<feature type="compositionally biased region" description="Low complexity" evidence="1">
    <location>
        <begin position="325"/>
        <end position="343"/>
    </location>
</feature>
<feature type="compositionally biased region" description="Low complexity" evidence="1">
    <location>
        <begin position="48"/>
        <end position="59"/>
    </location>
</feature>
<dbReference type="GO" id="GO:0005737">
    <property type="term" value="C:cytoplasm"/>
    <property type="evidence" value="ECO:0007669"/>
    <property type="project" value="TreeGrafter"/>
</dbReference>
<dbReference type="GeneID" id="112144560"/>
<proteinExistence type="predicted"/>
<dbReference type="CTD" id="799552"/>
<dbReference type="GO" id="GO:0006355">
    <property type="term" value="P:regulation of DNA-templated transcription"/>
    <property type="evidence" value="ECO:0007669"/>
    <property type="project" value="InterPro"/>
</dbReference>
<feature type="region of interest" description="Disordered" evidence="1">
    <location>
        <begin position="452"/>
        <end position="491"/>
    </location>
</feature>
<organism evidence="2 3">
    <name type="scientific">Oryzias melastigma</name>
    <name type="common">Marine medaka</name>
    <dbReference type="NCBI Taxonomy" id="30732"/>
    <lineage>
        <taxon>Eukaryota</taxon>
        <taxon>Metazoa</taxon>
        <taxon>Chordata</taxon>
        <taxon>Craniata</taxon>
        <taxon>Vertebrata</taxon>
        <taxon>Euteleostomi</taxon>
        <taxon>Actinopterygii</taxon>
        <taxon>Neopterygii</taxon>
        <taxon>Teleostei</taxon>
        <taxon>Neoteleostei</taxon>
        <taxon>Acanthomorphata</taxon>
        <taxon>Ovalentaria</taxon>
        <taxon>Atherinomorphae</taxon>
        <taxon>Beloniformes</taxon>
        <taxon>Adrianichthyidae</taxon>
        <taxon>Oryziinae</taxon>
        <taxon>Oryzias</taxon>
    </lineage>
</organism>
<protein>
    <submittedName>
        <fullName evidence="2">Uncharacterized LOC112144560</fullName>
    </submittedName>
</protein>
<feature type="compositionally biased region" description="Polar residues" evidence="1">
    <location>
        <begin position="238"/>
        <end position="251"/>
    </location>
</feature>
<dbReference type="KEGG" id="oml:112144560"/>
<feature type="compositionally biased region" description="Basic and acidic residues" evidence="1">
    <location>
        <begin position="304"/>
        <end position="323"/>
    </location>
</feature>
<feature type="compositionally biased region" description="Basic and acidic residues" evidence="1">
    <location>
        <begin position="223"/>
        <end position="237"/>
    </location>
</feature>
<keyword evidence="3" id="KW-1185">Reference proteome</keyword>
<dbReference type="GO" id="GO:0014850">
    <property type="term" value="P:response to muscle activity"/>
    <property type="evidence" value="ECO:0007669"/>
    <property type="project" value="TreeGrafter"/>
</dbReference>
<dbReference type="OrthoDB" id="8943218at2759"/>
<accession>A0A3B3BHP1</accession>
<dbReference type="Proteomes" id="UP000261560">
    <property type="component" value="Unplaced"/>
</dbReference>
<feature type="region of interest" description="Disordered" evidence="1">
    <location>
        <begin position="404"/>
        <end position="438"/>
    </location>
</feature>
<dbReference type="GO" id="GO:0005634">
    <property type="term" value="C:nucleus"/>
    <property type="evidence" value="ECO:0007669"/>
    <property type="project" value="TreeGrafter"/>
</dbReference>
<dbReference type="RefSeq" id="XP_024124905.1">
    <property type="nucleotide sequence ID" value="XM_024269137.2"/>
</dbReference>
<feature type="compositionally biased region" description="Polar residues" evidence="1">
    <location>
        <begin position="207"/>
        <end position="221"/>
    </location>
</feature>
<dbReference type="InterPro" id="IPR043442">
    <property type="entry name" value="Perm1"/>
</dbReference>
<dbReference type="PANTHER" id="PTHR47282:SF1">
    <property type="entry name" value="PGC-1 AND ERR-INDUCED REGULATOR IN MUSCLE PROTEIN 1"/>
    <property type="match status" value="1"/>
</dbReference>
<reference evidence="2" key="1">
    <citation type="submission" date="2025-05" db="UniProtKB">
        <authorList>
            <consortium name="Ensembl"/>
        </authorList>
    </citation>
    <scope>IDENTIFICATION</scope>
</reference>
<dbReference type="PaxDb" id="30732-ENSOMEP00000025013"/>